<dbReference type="InterPro" id="IPR006592">
    <property type="entry name" value="RNA_pol_N"/>
</dbReference>
<dbReference type="InterPro" id="IPR000722">
    <property type="entry name" value="RNA_pol_asu"/>
</dbReference>
<dbReference type="EC" id="2.7.7.6" evidence="9"/>
<name>A0A1B2RZ52_9CHLO</name>
<geneLocation type="chloroplast" evidence="12"/>
<keyword evidence="9" id="KW-0862">Zinc</keyword>
<dbReference type="GO" id="GO:0003677">
    <property type="term" value="F:DNA binding"/>
    <property type="evidence" value="ECO:0007669"/>
    <property type="project" value="UniProtKB-UniRule"/>
</dbReference>
<proteinExistence type="inferred from homology"/>
<keyword evidence="6 9" id="KW-0548">Nucleotidyltransferase</keyword>
<dbReference type="InterPro" id="IPR034678">
    <property type="entry name" value="RNApol_RpoC1"/>
</dbReference>
<feature type="binding site" evidence="9">
    <location>
        <position position="1237"/>
    </location>
    <ligand>
        <name>Mg(2+)</name>
        <dbReference type="ChEBI" id="CHEBI:18420"/>
    </ligand>
</feature>
<evidence type="ECO:0000256" key="7">
    <source>
        <dbReference type="ARBA" id="ARBA00023163"/>
    </source>
</evidence>
<dbReference type="InterPro" id="IPR045867">
    <property type="entry name" value="DNA-dir_RpoC_beta_prime"/>
</dbReference>
<feature type="binding site" evidence="9">
    <location>
        <position position="1239"/>
    </location>
    <ligand>
        <name>Mg(2+)</name>
        <dbReference type="ChEBI" id="CHEBI:18420"/>
    </ligand>
</feature>
<keyword evidence="5 9" id="KW-0808">Transferase</keyword>
<evidence type="ECO:0000256" key="8">
    <source>
        <dbReference type="ARBA" id="ARBA00048552"/>
    </source>
</evidence>
<dbReference type="Gene3D" id="1.10.40.90">
    <property type="match status" value="1"/>
</dbReference>
<feature type="binding site" evidence="9">
    <location>
        <position position="130"/>
    </location>
    <ligand>
        <name>Zn(2+)</name>
        <dbReference type="ChEBI" id="CHEBI:29105"/>
    </ligand>
</feature>
<comment type="cofactor">
    <cofactor evidence="9">
        <name>Mg(2+)</name>
        <dbReference type="ChEBI" id="CHEBI:18420"/>
    </cofactor>
    <text evidence="9">Binds 1 Mg(2+) ion per subunit.</text>
</comment>
<keyword evidence="9" id="KW-0479">Metal-binding</keyword>
<dbReference type="InterPro" id="IPR044893">
    <property type="entry name" value="RNA_pol_Rpb1_clamp_domain"/>
</dbReference>
<dbReference type="EMBL" id="KX306824">
    <property type="protein sequence ID" value="AOC61622.1"/>
    <property type="molecule type" value="Genomic_DNA"/>
</dbReference>
<dbReference type="InterPro" id="IPR007080">
    <property type="entry name" value="RNA_pol_Rpb1_1"/>
</dbReference>
<dbReference type="GO" id="GO:0008270">
    <property type="term" value="F:zinc ion binding"/>
    <property type="evidence" value="ECO:0007669"/>
    <property type="project" value="UniProtKB-UniRule"/>
</dbReference>
<accession>A0A1B2RZ52</accession>
<dbReference type="GO" id="GO:0009507">
    <property type="term" value="C:chloroplast"/>
    <property type="evidence" value="ECO:0007669"/>
    <property type="project" value="UniProtKB-SubCell"/>
</dbReference>
<evidence type="ECO:0000256" key="3">
    <source>
        <dbReference type="ARBA" id="ARBA00022478"/>
    </source>
</evidence>
<feature type="domain" description="RNA polymerase N-terminal" evidence="11">
    <location>
        <begin position="1005"/>
        <end position="1291"/>
    </location>
</feature>
<comment type="similarity">
    <text evidence="2 9">Belongs to the RNA polymerase beta' chain family. RpoC1 subfamily.</text>
</comment>
<feature type="binding site" evidence="9">
    <location>
        <position position="118"/>
    </location>
    <ligand>
        <name>Zn(2+)</name>
        <dbReference type="ChEBI" id="CHEBI:29105"/>
    </ligand>
</feature>
<comment type="subcellular location">
    <subcellularLocation>
        <location evidence="9">Plastid</location>
        <location evidence="9">Chloroplast</location>
    </subcellularLocation>
</comment>
<dbReference type="Gene3D" id="4.10.860.120">
    <property type="entry name" value="RNA polymerase II, clamp domain"/>
    <property type="match status" value="1"/>
</dbReference>
<dbReference type="Gene3D" id="1.10.274.100">
    <property type="entry name" value="RNA polymerase Rpb1, domain 3"/>
    <property type="match status" value="1"/>
</dbReference>
<comment type="function">
    <text evidence="1 9 10">DNA-dependent RNA polymerase catalyzes the transcription of DNA into RNA using the four ribonucleoside triphosphates as substrates.</text>
</comment>
<dbReference type="Gene3D" id="2.40.40.20">
    <property type="match status" value="1"/>
</dbReference>
<dbReference type="SMART" id="SM00663">
    <property type="entry name" value="RPOLA_N"/>
    <property type="match status" value="1"/>
</dbReference>
<evidence type="ECO:0000256" key="6">
    <source>
        <dbReference type="ARBA" id="ARBA00022695"/>
    </source>
</evidence>
<feature type="binding site" evidence="9">
    <location>
        <position position="1241"/>
    </location>
    <ligand>
        <name>Mg(2+)</name>
        <dbReference type="ChEBI" id="CHEBI:18420"/>
    </ligand>
</feature>
<organism evidence="12">
    <name type="scientific">Gloeotilopsis planctonica</name>
    <dbReference type="NCBI Taxonomy" id="34157"/>
    <lineage>
        <taxon>Eukaryota</taxon>
        <taxon>Viridiplantae</taxon>
        <taxon>Chlorophyta</taxon>
        <taxon>core chlorophytes</taxon>
        <taxon>Ulvophyceae</taxon>
        <taxon>OUU clade</taxon>
        <taxon>Ulotrichales</taxon>
        <taxon>Ulotrichaceae</taxon>
        <taxon>Gloeotilopsis</taxon>
    </lineage>
</organism>
<sequence length="1463" mass="171173">MSISVKYPKISESMQSSKTEILTKTGTLLQDVAKKKALLKKKSKKISAIKLNQLTFLRLSLASPKRIKKWSQRLLSNGEIIGEVTNANTVNYKTLNPEKGGLFCERVFGPVKDFQCSCGKQKSKSHPKVCPNCGVEFISSQNRRYKMGYIQLVVPVTHVWYLKNAQNSIISVLLDLKKKELEAVTYCFSKFSLNRKLFSEDLMVQNIWPLIKANPFFFRKWAKKKKKNSLNSWKDILEFHLKFSKMNVCDQTQRLLRDETFWQPQTQICFLDKNKYWDLFISNTKILVKKKKVLNFQFKNLPFFLIQKNQSFQNFFFQNSNSLLKTSSLFQNLRADFEQKKVFSSKQNFKKLSFNFNKNFTFLYSTFLKRFYKQNFHFFLPFPAVSVLKSKGFGLSASFSYRKFCKVGKNQKVFTFNQKFFSSNLFEKNFQISEYFFQKKLLLTFSKPFLKQNRLILNSNFQNSFSLLSYQIFFKALLKIENYWISPHKFSKKTYAFFENFLNDNFLAVLPELSLRQKYEEREHFLQAKQLLKTLVTSDKAWKSSFFKKRNAFKQTQTLSSASNVRSTLNLNLKQKNCNLNFSRKQFKDLNFFRKNPLGNLNFRSFFYFKLLPSLKIALIISRFKKGKKYESKKNLIYFQNLLDKLKFSPFLNLKIKPALLKKKSKSLQTQIQSLEYFHKLRKNQSLNLIKNFDQKPNFEKPYWDEATSSSFVLPFFSNFALNLQRSFRNAKLANQMPKSDFIPRNLSSIDQFSSLIRQKLKIQNASVTLTKKKAFVGKEDFCSKEKFLWQGKIFPGQSEPNFVARATFSSNSIGRQSNLIESWNSQKLAYFRKKLTKSFFRQKPVFCNNFYLLSQNFQWTDQEDWVKFCNYIAPKANQTDSLIPSYVERGGCLDIVSTGAGSLKVFLSALNQLEKKNFSSLNLLLKSLCQTFLHYNQEIHKIENSSKLFSQIPKAFLIFNKQADFDKEVNLRFQRLSRLEILRAKLLRRLKLIRGLIQNQVSPEWMVLNLLPVLPPTLRPLLSLEGQQVAVSDLNKFYQTILFRNKRLKRFSQGYYTKPSISMPTQQKYAQRLLQEAVDALIENGKGDSPIITASNNRPLKSLSDMLKGKKGRFRQNLLGKRVDYSGRSVIVVGPQLKLHQCGLPKEMALVLFQPFLIRQLILRGIASNFIGAKKLLKLRPNNFLSLLQEIMENQPVLLNRAPTLHRLGIQAFQPILVSGRAILLHPLVCTAFNADFDGDQMAVHIPLSLKACSEAWKLMSSRNSLLSPATGEPVLLPSQDMVLGCYYLTTLDQIKTKAKLKQSAFLLPHCNQAHSLSTIENEDKKQSLLQNRKLLQRKKFQTTFFLNRVQRKKKFKIENSLNQYYSNWNQVLQSLNQQNIYLHSPIWFQWNKNFEFSFKRENLLELRLDKFGNGLFIRQTSQNYWNSKFETKSFYLKTTPGRVLINFFIFEIHSQSILKKN</sequence>
<protein>
    <recommendedName>
        <fullName evidence="9">DNA-directed RNA polymerase subunit beta'</fullName>
        <ecNumber evidence="9">2.7.7.6</ecNumber>
    </recommendedName>
    <alternativeName>
        <fullName evidence="9">PEP</fullName>
    </alternativeName>
    <alternativeName>
        <fullName evidence="9">Plastid-encoded RNA polymerase subunit beta'</fullName>
        <shortName evidence="9">RNA polymerase subunit beta'</shortName>
    </alternativeName>
</protein>
<dbReference type="Pfam" id="PF04997">
    <property type="entry name" value="RNA_pol_Rpb1_1"/>
    <property type="match status" value="2"/>
</dbReference>
<comment type="subunit">
    <text evidence="9">In plastids the minimal PEP RNA polymerase catalytic core is composed of four subunits: alpha, beta, beta', and beta''. When a (nuclear-encoded) sigma factor is associated with the core the holoenzyme is formed, which can initiate transcription.</text>
</comment>
<dbReference type="GO" id="GO:0000287">
    <property type="term" value="F:magnesium ion binding"/>
    <property type="evidence" value="ECO:0007669"/>
    <property type="project" value="UniProtKB-UniRule"/>
</dbReference>
<dbReference type="PANTHER" id="PTHR19376:SF54">
    <property type="entry name" value="DNA-DIRECTED RNA POLYMERASE SUBUNIT BETA"/>
    <property type="match status" value="1"/>
</dbReference>
<comment type="catalytic activity">
    <reaction evidence="8 9 10">
        <text>RNA(n) + a ribonucleoside 5'-triphosphate = RNA(n+1) + diphosphate</text>
        <dbReference type="Rhea" id="RHEA:21248"/>
        <dbReference type="Rhea" id="RHEA-COMP:14527"/>
        <dbReference type="Rhea" id="RHEA-COMP:17342"/>
        <dbReference type="ChEBI" id="CHEBI:33019"/>
        <dbReference type="ChEBI" id="CHEBI:61557"/>
        <dbReference type="ChEBI" id="CHEBI:140395"/>
        <dbReference type="EC" id="2.7.7.6"/>
    </reaction>
</comment>
<evidence type="ECO:0000256" key="1">
    <source>
        <dbReference type="ARBA" id="ARBA00004026"/>
    </source>
</evidence>
<keyword evidence="7 9" id="KW-0804">Transcription</keyword>
<dbReference type="GO" id="GO:0000428">
    <property type="term" value="C:DNA-directed RNA polymerase complex"/>
    <property type="evidence" value="ECO:0007669"/>
    <property type="project" value="UniProtKB-KW"/>
</dbReference>
<reference evidence="12" key="1">
    <citation type="journal article" date="2016" name="Genome Biol. Evol.">
        <title>Mitochondrion-to-Chloroplast DNA Transfers and Intragenomic Proliferation of Chloroplast Group II Introns in Gloeotilopsis Green Algae (Ulotrichales, Ulvophyceae).</title>
        <authorList>
            <person name="Turmel M."/>
            <person name="Otis C."/>
            <person name="Lemieux C."/>
        </authorList>
    </citation>
    <scope>NUCLEOTIDE SEQUENCE</scope>
</reference>
<dbReference type="Pfam" id="PF04983">
    <property type="entry name" value="RNA_pol_Rpb1_3"/>
    <property type="match status" value="1"/>
</dbReference>
<dbReference type="Pfam" id="PF00623">
    <property type="entry name" value="RNA_pol_Rpb1_2"/>
    <property type="match status" value="2"/>
</dbReference>
<dbReference type="InterPro" id="IPR042102">
    <property type="entry name" value="RNA_pol_Rpb1_3_sf"/>
</dbReference>
<feature type="binding site" evidence="9">
    <location>
        <position position="133"/>
    </location>
    <ligand>
        <name>Zn(2+)</name>
        <dbReference type="ChEBI" id="CHEBI:29105"/>
    </ligand>
</feature>
<evidence type="ECO:0000256" key="10">
    <source>
        <dbReference type="RuleBase" id="RU004279"/>
    </source>
</evidence>
<dbReference type="SUPFAM" id="SSF64484">
    <property type="entry name" value="beta and beta-prime subunits of DNA dependent RNA-polymerase"/>
    <property type="match status" value="2"/>
</dbReference>
<keyword evidence="12" id="KW-0150">Chloroplast</keyword>
<dbReference type="InterPro" id="IPR007066">
    <property type="entry name" value="RNA_pol_Rpb1_3"/>
</dbReference>
<evidence type="ECO:0000256" key="9">
    <source>
        <dbReference type="HAMAP-Rule" id="MF_01323"/>
    </source>
</evidence>
<evidence type="ECO:0000256" key="2">
    <source>
        <dbReference type="ARBA" id="ARBA00007207"/>
    </source>
</evidence>
<dbReference type="HAMAP" id="MF_01323">
    <property type="entry name" value="RNApol_bact_RpoC1"/>
    <property type="match status" value="1"/>
</dbReference>
<evidence type="ECO:0000256" key="4">
    <source>
        <dbReference type="ARBA" id="ARBA00022640"/>
    </source>
</evidence>
<feature type="binding site" evidence="9">
    <location>
        <position position="116"/>
    </location>
    <ligand>
        <name>Zn(2+)</name>
        <dbReference type="ChEBI" id="CHEBI:29105"/>
    </ligand>
</feature>
<evidence type="ECO:0000256" key="5">
    <source>
        <dbReference type="ARBA" id="ARBA00022679"/>
    </source>
</evidence>
<keyword evidence="9" id="KW-0460">Magnesium</keyword>
<gene>
    <name evidence="9 12" type="primary">rpoC1</name>
</gene>
<dbReference type="GO" id="GO:0003899">
    <property type="term" value="F:DNA-directed RNA polymerase activity"/>
    <property type="evidence" value="ECO:0007669"/>
    <property type="project" value="UniProtKB-UniRule"/>
</dbReference>
<dbReference type="PANTHER" id="PTHR19376">
    <property type="entry name" value="DNA-DIRECTED RNA POLYMERASE"/>
    <property type="match status" value="1"/>
</dbReference>
<evidence type="ECO:0000259" key="11">
    <source>
        <dbReference type="SMART" id="SM00663"/>
    </source>
</evidence>
<comment type="cofactor">
    <cofactor evidence="9">
        <name>Zn(2+)</name>
        <dbReference type="ChEBI" id="CHEBI:29105"/>
    </cofactor>
    <text evidence="9">Binds 1 Zn(2+) ion per subunit.</text>
</comment>
<evidence type="ECO:0000313" key="12">
    <source>
        <dbReference type="EMBL" id="AOC61622.1"/>
    </source>
</evidence>
<dbReference type="GO" id="GO:0006351">
    <property type="term" value="P:DNA-templated transcription"/>
    <property type="evidence" value="ECO:0007669"/>
    <property type="project" value="UniProtKB-UniRule"/>
</dbReference>
<keyword evidence="3 9" id="KW-0240">DNA-directed RNA polymerase</keyword>
<keyword evidence="4 12" id="KW-0934">Plastid</keyword>